<sequence length="1309" mass="142782">MAARRLAISSLLCSDDPPHSSPLSSPPPPLPSSSSAHLRSPPEPQPSHEYRLSQSPSGIHSTSNVYDVRHESSRDVVPLSLQSVHIRRHTPSPRSAEYPRTPPTTSTRGLLTSGLLDYTLHREEDRVDILRGATRPSHGYESAESSSQRQHLLAESSSRYIPSRRISDPYQQQPHSPQNLHLLARPSSSRSAQSEPALASYSYTQQLPFPPVGHSPSRSPNSAYSLPPPRHPSHSPALSSRPISASPVNRHYAQQQASPIYSSPQQPYHSPESFTHASTLAGSIPGVPHAQDNQSAPLRSIQPRIFPTSLTSHTLPDSVVSPQGNTAMPLPTIVHKTSPVLSPSSGDFGGLEALVQAATEERRRLSGEVVAGDSSRREVSPLIIKSPALGRGNAHLEVPHHRYIPRSPTTSPVNQIDLRLNVQDTRADRPFPRGERDLDGEPPMKKRRSSGEFDSRAAAEYRHSISPAASSIHLEGPASHVVETRQVVSADVLLSPDSTFRDILHNPHTVGNQATEVPGKCSVAVTDVGPTVKTEPPVMTKKFGNAHHRERENEARKEGQEKKMREGSTTKRKEEKRDKDAIRDDLSRAEGIEMGDQDPHEWLLEHYSATSPPRPKRPLSPDEDKARASGSLPSERSPQYEGSKEASEEFRAPARSLATKKPKRPRSPTRTLSPLAILEQELDGADASAPHLGRLDDSEVNLELDLAISTTPDASTAARDDPMDLDVEDELLSLVDDRPRLSYSSRPVQKAPFARPRAGSTQPGKLSVNATPARPSSASHAEFGRSSMPPPPIVGPVAAKEGTQGSLLKKDAQAEGASAANGNKKKDATKKPPAKPKQPAKPKAKPAATAPKPKAKGGKDGVTAAPSPASSTLTATTPALANKGKKGSPMPGSGHKRAASATITPTRSRSASVMPGVSAPPEAEGKGDEEKEEERADDKLYCICKTSYDEDRVMIACDRCDEWYHTHCVNMPDLEVDLVDQFICPPCVERNPHLHLRTTYKRRCLAGLKHPNPSSSDACHKPARGILSKYCSDECGLTYMQARIDAWAGDKHRLWESVKDAEKREGIVVRAVAIAAQVNGITKAEDATAAPVVRPHSDTPLLEVVKASKTRIERELARLYGQLEKIAQRRDQLKKNMDAVFWREKLLQLATARAEPLDECGWDQRLCFDDEECAEFGAGVLESYEDQGQDAKENGDAMQVDDVTNEDSDWWCRGKKKCGRHAGWQKLRAGAVESEREAMEAAILKLTGQEREIRKQIEDVGDPQARPSATAVHMSPLRPLNGKLDLDDLAPPIAKINGDMNKKGKKKKN</sequence>
<name>A0A8E2DVA4_9APHY</name>
<feature type="coiled-coil region" evidence="7">
    <location>
        <begin position="1109"/>
        <end position="1136"/>
    </location>
</feature>
<keyword evidence="3 6" id="KW-0863">Zinc-finger</keyword>
<dbReference type="Pfam" id="PF00628">
    <property type="entry name" value="PHD"/>
    <property type="match status" value="1"/>
</dbReference>
<feature type="domain" description="PHD-type" evidence="9">
    <location>
        <begin position="939"/>
        <end position="990"/>
    </location>
</feature>
<reference evidence="10 11" key="1">
    <citation type="submission" date="2016-07" db="EMBL/GenBank/DDBJ databases">
        <title>Draft genome of the white-rot fungus Obba rivulosa 3A-2.</title>
        <authorList>
            <consortium name="DOE Joint Genome Institute"/>
            <person name="Miettinen O."/>
            <person name="Riley R."/>
            <person name="Acob R."/>
            <person name="Barry K."/>
            <person name="Cullen D."/>
            <person name="De Vries R."/>
            <person name="Hainaut M."/>
            <person name="Hatakka A."/>
            <person name="Henrissat B."/>
            <person name="Hilden K."/>
            <person name="Kuo R."/>
            <person name="Labutti K."/>
            <person name="Lipzen A."/>
            <person name="Makela M.R."/>
            <person name="Sandor L."/>
            <person name="Spatafora J.W."/>
            <person name="Grigoriev I.V."/>
            <person name="Hibbett D.S."/>
        </authorList>
    </citation>
    <scope>NUCLEOTIDE SEQUENCE [LARGE SCALE GENOMIC DNA]</scope>
    <source>
        <strain evidence="10 11">3A-2</strain>
    </source>
</reference>
<feature type="compositionally biased region" description="Polar residues" evidence="8">
    <location>
        <begin position="169"/>
        <end position="179"/>
    </location>
</feature>
<feature type="region of interest" description="Disordered" evidence="8">
    <location>
        <begin position="424"/>
        <end position="456"/>
    </location>
</feature>
<dbReference type="OrthoDB" id="436852at2759"/>
<gene>
    <name evidence="10" type="ORF">OBBRIDRAFT_3509</name>
</gene>
<feature type="compositionally biased region" description="Polar residues" evidence="8">
    <location>
        <begin position="252"/>
        <end position="281"/>
    </location>
</feature>
<comment type="subcellular location">
    <subcellularLocation>
        <location evidence="1">Nucleus</location>
    </subcellularLocation>
</comment>
<keyword evidence="7" id="KW-0175">Coiled coil</keyword>
<feature type="region of interest" description="Disordered" evidence="8">
    <location>
        <begin position="532"/>
        <end position="675"/>
    </location>
</feature>
<accession>A0A8E2DVA4</accession>
<feature type="compositionally biased region" description="Basic and acidic residues" evidence="8">
    <location>
        <begin position="642"/>
        <end position="652"/>
    </location>
</feature>
<evidence type="ECO:0000313" key="11">
    <source>
        <dbReference type="Proteomes" id="UP000250043"/>
    </source>
</evidence>
<dbReference type="InterPro" id="IPR037869">
    <property type="entry name" value="Spp1/CFP1"/>
</dbReference>
<keyword evidence="4" id="KW-0862">Zinc</keyword>
<feature type="compositionally biased region" description="Basic residues" evidence="8">
    <location>
        <begin position="832"/>
        <end position="844"/>
    </location>
</feature>
<dbReference type="PROSITE" id="PS01359">
    <property type="entry name" value="ZF_PHD_1"/>
    <property type="match status" value="1"/>
</dbReference>
<dbReference type="InterPro" id="IPR001965">
    <property type="entry name" value="Znf_PHD"/>
</dbReference>
<keyword evidence="5" id="KW-0539">Nucleus</keyword>
<dbReference type="InterPro" id="IPR011011">
    <property type="entry name" value="Znf_FYVE_PHD"/>
</dbReference>
<dbReference type="SMART" id="SM00249">
    <property type="entry name" value="PHD"/>
    <property type="match status" value="1"/>
</dbReference>
<dbReference type="GO" id="GO:0048188">
    <property type="term" value="C:Set1C/COMPASS complex"/>
    <property type="evidence" value="ECO:0007669"/>
    <property type="project" value="InterPro"/>
</dbReference>
<evidence type="ECO:0000256" key="5">
    <source>
        <dbReference type="ARBA" id="ARBA00023242"/>
    </source>
</evidence>
<feature type="compositionally biased region" description="Basic residues" evidence="8">
    <location>
        <begin position="658"/>
        <end position="667"/>
    </location>
</feature>
<feature type="region of interest" description="Disordered" evidence="8">
    <location>
        <begin position="136"/>
        <end position="295"/>
    </location>
</feature>
<dbReference type="Proteomes" id="UP000250043">
    <property type="component" value="Unassembled WGS sequence"/>
</dbReference>
<evidence type="ECO:0000256" key="1">
    <source>
        <dbReference type="ARBA" id="ARBA00004123"/>
    </source>
</evidence>
<feature type="compositionally biased region" description="Polar residues" evidence="8">
    <location>
        <begin position="759"/>
        <end position="779"/>
    </location>
</feature>
<dbReference type="PROSITE" id="PS50016">
    <property type="entry name" value="ZF_PHD_2"/>
    <property type="match status" value="1"/>
</dbReference>
<organism evidence="10 11">
    <name type="scientific">Obba rivulosa</name>
    <dbReference type="NCBI Taxonomy" id="1052685"/>
    <lineage>
        <taxon>Eukaryota</taxon>
        <taxon>Fungi</taxon>
        <taxon>Dikarya</taxon>
        <taxon>Basidiomycota</taxon>
        <taxon>Agaricomycotina</taxon>
        <taxon>Agaricomycetes</taxon>
        <taxon>Polyporales</taxon>
        <taxon>Gelatoporiaceae</taxon>
        <taxon>Obba</taxon>
    </lineage>
</organism>
<dbReference type="PANTHER" id="PTHR46174:SF1">
    <property type="entry name" value="CXXC-TYPE ZINC FINGER PROTEIN 1"/>
    <property type="match status" value="1"/>
</dbReference>
<feature type="region of interest" description="Disordered" evidence="8">
    <location>
        <begin position="1260"/>
        <end position="1309"/>
    </location>
</feature>
<dbReference type="InterPro" id="IPR013083">
    <property type="entry name" value="Znf_RING/FYVE/PHD"/>
</dbReference>
<dbReference type="InterPro" id="IPR019787">
    <property type="entry name" value="Znf_PHD-finger"/>
</dbReference>
<evidence type="ECO:0000256" key="4">
    <source>
        <dbReference type="ARBA" id="ARBA00022833"/>
    </source>
</evidence>
<feature type="region of interest" description="Disordered" evidence="8">
    <location>
        <begin position="1"/>
        <end position="110"/>
    </location>
</feature>
<dbReference type="PANTHER" id="PTHR46174">
    <property type="entry name" value="CXXC-TYPE ZINC FINGER PROTEIN 1"/>
    <property type="match status" value="1"/>
</dbReference>
<evidence type="ECO:0000259" key="9">
    <source>
        <dbReference type="PROSITE" id="PS50016"/>
    </source>
</evidence>
<evidence type="ECO:0000256" key="8">
    <source>
        <dbReference type="SAM" id="MobiDB-lite"/>
    </source>
</evidence>
<keyword evidence="2" id="KW-0479">Metal-binding</keyword>
<dbReference type="CDD" id="cd16039">
    <property type="entry name" value="PHD_SPP1"/>
    <property type="match status" value="1"/>
</dbReference>
<feature type="compositionally biased region" description="Basic and acidic residues" evidence="8">
    <location>
        <begin position="923"/>
        <end position="932"/>
    </location>
</feature>
<keyword evidence="11" id="KW-1185">Reference proteome</keyword>
<dbReference type="SUPFAM" id="SSF57903">
    <property type="entry name" value="FYVE/PHD zinc finger"/>
    <property type="match status" value="1"/>
</dbReference>
<dbReference type="EMBL" id="KV722330">
    <property type="protein sequence ID" value="OCH96450.1"/>
    <property type="molecule type" value="Genomic_DNA"/>
</dbReference>
<feature type="compositionally biased region" description="Low complexity" evidence="8">
    <location>
        <begin position="861"/>
        <end position="893"/>
    </location>
</feature>
<dbReference type="Gene3D" id="3.30.40.10">
    <property type="entry name" value="Zinc/RING finger domain, C3HC4 (zinc finger)"/>
    <property type="match status" value="1"/>
</dbReference>
<feature type="compositionally biased region" description="Polar residues" evidence="8">
    <location>
        <begin position="52"/>
        <end position="65"/>
    </location>
</feature>
<evidence type="ECO:0000256" key="3">
    <source>
        <dbReference type="ARBA" id="ARBA00022771"/>
    </source>
</evidence>
<evidence type="ECO:0000313" key="10">
    <source>
        <dbReference type="EMBL" id="OCH96450.1"/>
    </source>
</evidence>
<evidence type="ECO:0000256" key="6">
    <source>
        <dbReference type="PROSITE-ProRule" id="PRU00146"/>
    </source>
</evidence>
<dbReference type="InterPro" id="IPR019786">
    <property type="entry name" value="Zinc_finger_PHD-type_CS"/>
</dbReference>
<evidence type="ECO:0000256" key="2">
    <source>
        <dbReference type="ARBA" id="ARBA00022723"/>
    </source>
</evidence>
<proteinExistence type="predicted"/>
<evidence type="ECO:0000256" key="7">
    <source>
        <dbReference type="SAM" id="Coils"/>
    </source>
</evidence>
<feature type="compositionally biased region" description="Polar residues" evidence="8">
    <location>
        <begin position="901"/>
        <end position="911"/>
    </location>
</feature>
<feature type="compositionally biased region" description="Basic and acidic residues" evidence="8">
    <location>
        <begin position="547"/>
        <end position="604"/>
    </location>
</feature>
<feature type="region of interest" description="Disordered" evidence="8">
    <location>
        <begin position="729"/>
        <end position="932"/>
    </location>
</feature>
<feature type="compositionally biased region" description="Basic and acidic residues" evidence="8">
    <location>
        <begin position="425"/>
        <end position="456"/>
    </location>
</feature>
<protein>
    <recommendedName>
        <fullName evidence="9">PHD-type domain-containing protein</fullName>
    </recommendedName>
</protein>
<dbReference type="GO" id="GO:0045893">
    <property type="term" value="P:positive regulation of DNA-templated transcription"/>
    <property type="evidence" value="ECO:0007669"/>
    <property type="project" value="TreeGrafter"/>
</dbReference>
<dbReference type="GO" id="GO:0008270">
    <property type="term" value="F:zinc ion binding"/>
    <property type="evidence" value="ECO:0007669"/>
    <property type="project" value="UniProtKB-KW"/>
</dbReference>